<proteinExistence type="predicted"/>
<dbReference type="RefSeq" id="WP_250867419.1">
    <property type="nucleotide sequence ID" value="NZ_JAGSOI010000008.1"/>
</dbReference>
<reference evidence="2" key="2">
    <citation type="submission" date="2021-04" db="EMBL/GenBank/DDBJ databases">
        <authorList>
            <person name="Dong X."/>
        </authorList>
    </citation>
    <scope>NUCLEOTIDE SEQUENCE</scope>
    <source>
        <strain evidence="2">LLY</strain>
    </source>
</reference>
<accession>A0A9E5DBF2</accession>
<protein>
    <recommendedName>
        <fullName evidence="1">Cohesin domain-containing protein</fullName>
    </recommendedName>
</protein>
<sequence length="116" mass="12382">MHDVLKFRSSGYFFTLFLFVLFASILITPASAESVVSISPSEQSIATGSNVTVVVYIEPDTPISGAQFDLSFDSDLLSVVSISEGDVFTNGASTIFNAGTIDNSEGTIMNVFKIIL</sequence>
<reference evidence="2" key="1">
    <citation type="journal article" date="2021" name="mSystems">
        <title>Bacteria and Archaea Synergistically Convert Glycine Betaine to Biogenic Methane in the Formosa Cold Seep of the South China Sea.</title>
        <authorList>
            <person name="Li L."/>
            <person name="Zhang W."/>
            <person name="Zhang S."/>
            <person name="Song L."/>
            <person name="Sun Q."/>
            <person name="Zhang H."/>
            <person name="Xiang H."/>
            <person name="Dong X."/>
        </authorList>
    </citation>
    <scope>NUCLEOTIDE SEQUENCE</scope>
    <source>
        <strain evidence="2">LLY</strain>
    </source>
</reference>
<dbReference type="AlphaFoldDB" id="A0A9E5DBF2"/>
<dbReference type="Pfam" id="PF00963">
    <property type="entry name" value="Cohesin"/>
    <property type="match status" value="1"/>
</dbReference>
<dbReference type="EMBL" id="JAGSOI010000008">
    <property type="protein sequence ID" value="MCM1986049.1"/>
    <property type="molecule type" value="Genomic_DNA"/>
</dbReference>
<dbReference type="InterPro" id="IPR008965">
    <property type="entry name" value="CBM2/CBM3_carb-bd_dom_sf"/>
</dbReference>
<evidence type="ECO:0000313" key="2">
    <source>
        <dbReference type="EMBL" id="MCM1986049.1"/>
    </source>
</evidence>
<dbReference type="GO" id="GO:0030246">
    <property type="term" value="F:carbohydrate binding"/>
    <property type="evidence" value="ECO:0007669"/>
    <property type="project" value="InterPro"/>
</dbReference>
<dbReference type="SUPFAM" id="SSF49384">
    <property type="entry name" value="Carbohydrate-binding domain"/>
    <property type="match status" value="1"/>
</dbReference>
<evidence type="ECO:0000259" key="1">
    <source>
        <dbReference type="Pfam" id="PF00963"/>
    </source>
</evidence>
<dbReference type="CDD" id="cd08547">
    <property type="entry name" value="Type_II_cohesin"/>
    <property type="match status" value="1"/>
</dbReference>
<feature type="domain" description="Cohesin" evidence="1">
    <location>
        <begin position="43"/>
        <end position="111"/>
    </location>
</feature>
<organism evidence="2 3">
    <name type="scientific">Methanococcoides seepicolus</name>
    <dbReference type="NCBI Taxonomy" id="2828780"/>
    <lineage>
        <taxon>Archaea</taxon>
        <taxon>Methanobacteriati</taxon>
        <taxon>Methanobacteriota</taxon>
        <taxon>Stenosarchaea group</taxon>
        <taxon>Methanomicrobia</taxon>
        <taxon>Methanosarcinales</taxon>
        <taxon>Methanosarcinaceae</taxon>
        <taxon>Methanococcoides</taxon>
    </lineage>
</organism>
<name>A0A9E5DBF2_9EURY</name>
<dbReference type="Gene3D" id="2.60.40.680">
    <property type="match status" value="1"/>
</dbReference>
<dbReference type="Proteomes" id="UP001056766">
    <property type="component" value="Unassembled WGS sequence"/>
</dbReference>
<gene>
    <name evidence="2" type="ORF">KDK67_03325</name>
</gene>
<evidence type="ECO:0000313" key="3">
    <source>
        <dbReference type="Proteomes" id="UP001056766"/>
    </source>
</evidence>
<keyword evidence="3" id="KW-1185">Reference proteome</keyword>
<comment type="caution">
    <text evidence="2">The sequence shown here is derived from an EMBL/GenBank/DDBJ whole genome shotgun (WGS) entry which is preliminary data.</text>
</comment>
<dbReference type="InterPro" id="IPR002102">
    <property type="entry name" value="Cohesin_dom"/>
</dbReference>
<dbReference type="GO" id="GO:0000272">
    <property type="term" value="P:polysaccharide catabolic process"/>
    <property type="evidence" value="ECO:0007669"/>
    <property type="project" value="InterPro"/>
</dbReference>